<evidence type="ECO:0000313" key="1">
    <source>
        <dbReference type="EMBL" id="GIY93051.1"/>
    </source>
</evidence>
<comment type="caution">
    <text evidence="1">The sequence shown here is derived from an EMBL/GenBank/DDBJ whole genome shotgun (WGS) entry which is preliminary data.</text>
</comment>
<keyword evidence="2" id="KW-1185">Reference proteome</keyword>
<dbReference type="Proteomes" id="UP001054945">
    <property type="component" value="Unassembled WGS sequence"/>
</dbReference>
<name>A0AAV4XCT6_CAEEX</name>
<gene>
    <name evidence="1" type="ORF">CEXT_150371</name>
</gene>
<evidence type="ECO:0008006" key="3">
    <source>
        <dbReference type="Google" id="ProtNLM"/>
    </source>
</evidence>
<organism evidence="1 2">
    <name type="scientific">Caerostris extrusa</name>
    <name type="common">Bark spider</name>
    <name type="synonym">Caerostris bankana</name>
    <dbReference type="NCBI Taxonomy" id="172846"/>
    <lineage>
        <taxon>Eukaryota</taxon>
        <taxon>Metazoa</taxon>
        <taxon>Ecdysozoa</taxon>
        <taxon>Arthropoda</taxon>
        <taxon>Chelicerata</taxon>
        <taxon>Arachnida</taxon>
        <taxon>Araneae</taxon>
        <taxon>Araneomorphae</taxon>
        <taxon>Entelegynae</taxon>
        <taxon>Araneoidea</taxon>
        <taxon>Araneidae</taxon>
        <taxon>Caerostris</taxon>
    </lineage>
</organism>
<protein>
    <recommendedName>
        <fullName evidence="3">Transposase</fullName>
    </recommendedName>
</protein>
<sequence length="188" mass="22032">MGQTIASHLVSILVYDISSFKSERWNQLDTDRRRGINRMVVRKTVKNGPKDIRELGDLYSHKFKNWKHNGIFSKTLDTDATRRIAKKEPYFVPFDTLLRLRWIMEKIELMALEVTKLVTKVKLGELSSMLGVRFCSMTIHETIKSRKRNKAYKDLMKKHIENINYTYLSPLAKKKVPSDRKVMSIPSD</sequence>
<accession>A0AAV4XCT6</accession>
<proteinExistence type="predicted"/>
<evidence type="ECO:0000313" key="2">
    <source>
        <dbReference type="Proteomes" id="UP001054945"/>
    </source>
</evidence>
<reference evidence="1 2" key="1">
    <citation type="submission" date="2021-06" db="EMBL/GenBank/DDBJ databases">
        <title>Caerostris extrusa draft genome.</title>
        <authorList>
            <person name="Kono N."/>
            <person name="Arakawa K."/>
        </authorList>
    </citation>
    <scope>NUCLEOTIDE SEQUENCE [LARGE SCALE GENOMIC DNA]</scope>
</reference>
<dbReference type="EMBL" id="BPLR01000226">
    <property type="protein sequence ID" value="GIY93051.1"/>
    <property type="molecule type" value="Genomic_DNA"/>
</dbReference>
<dbReference type="AlphaFoldDB" id="A0AAV4XCT6"/>